<gene>
    <name evidence="2" type="ORF">AWB70_05589</name>
</gene>
<feature type="compositionally biased region" description="Low complexity" evidence="1">
    <location>
        <begin position="60"/>
        <end position="73"/>
    </location>
</feature>
<evidence type="ECO:0000313" key="2">
    <source>
        <dbReference type="EMBL" id="SAL61556.1"/>
    </source>
</evidence>
<evidence type="ECO:0000313" key="3">
    <source>
        <dbReference type="Proteomes" id="UP000054740"/>
    </source>
</evidence>
<keyword evidence="3" id="KW-1185">Reference proteome</keyword>
<dbReference type="EMBL" id="FCNY02000017">
    <property type="protein sequence ID" value="SAL61556.1"/>
    <property type="molecule type" value="Genomic_DNA"/>
</dbReference>
<accession>A0A158IY83</accession>
<name>A0A158IY83_CABCO</name>
<protein>
    <recommendedName>
        <fullName evidence="4">Lipoprotein</fullName>
    </recommendedName>
</protein>
<sequence>MPTVSSRHAVVARIIVCAYAIVCGCSKPESPSSDTPARSEPSALPATTATSELQDWAKQATDATAPPAMARAASEPLATPVIHTVD</sequence>
<evidence type="ECO:0008006" key="4">
    <source>
        <dbReference type="Google" id="ProtNLM"/>
    </source>
</evidence>
<dbReference type="Proteomes" id="UP000054740">
    <property type="component" value="Unassembled WGS sequence"/>
</dbReference>
<dbReference type="AlphaFoldDB" id="A0A158IY83"/>
<proteinExistence type="predicted"/>
<reference evidence="3" key="1">
    <citation type="submission" date="2016-01" db="EMBL/GenBank/DDBJ databases">
        <authorList>
            <person name="Peeters C."/>
        </authorList>
    </citation>
    <scope>NUCLEOTIDE SEQUENCE [LARGE SCALE GENOMIC DNA]</scope>
</reference>
<feature type="region of interest" description="Disordered" evidence="1">
    <location>
        <begin position="28"/>
        <end position="86"/>
    </location>
</feature>
<evidence type="ECO:0000256" key="1">
    <source>
        <dbReference type="SAM" id="MobiDB-lite"/>
    </source>
</evidence>
<organism evidence="2 3">
    <name type="scientific">Caballeronia cordobensis</name>
    <name type="common">Burkholderia cordobensis</name>
    <dbReference type="NCBI Taxonomy" id="1353886"/>
    <lineage>
        <taxon>Bacteria</taxon>
        <taxon>Pseudomonadati</taxon>
        <taxon>Pseudomonadota</taxon>
        <taxon>Betaproteobacteria</taxon>
        <taxon>Burkholderiales</taxon>
        <taxon>Burkholderiaceae</taxon>
        <taxon>Caballeronia</taxon>
    </lineage>
</organism>
<dbReference type="PROSITE" id="PS51257">
    <property type="entry name" value="PROKAR_LIPOPROTEIN"/>
    <property type="match status" value="1"/>
</dbReference>
<dbReference type="RefSeq" id="WP_143281713.1">
    <property type="nucleotide sequence ID" value="NZ_FCNY02000017.1"/>
</dbReference>